<dbReference type="EMBL" id="GBXM01027647">
    <property type="protein sequence ID" value="JAH80930.1"/>
    <property type="molecule type" value="Transcribed_RNA"/>
</dbReference>
<organism evidence="1">
    <name type="scientific">Anguilla anguilla</name>
    <name type="common">European freshwater eel</name>
    <name type="synonym">Muraena anguilla</name>
    <dbReference type="NCBI Taxonomy" id="7936"/>
    <lineage>
        <taxon>Eukaryota</taxon>
        <taxon>Metazoa</taxon>
        <taxon>Chordata</taxon>
        <taxon>Craniata</taxon>
        <taxon>Vertebrata</taxon>
        <taxon>Euteleostomi</taxon>
        <taxon>Actinopterygii</taxon>
        <taxon>Neopterygii</taxon>
        <taxon>Teleostei</taxon>
        <taxon>Anguilliformes</taxon>
        <taxon>Anguillidae</taxon>
        <taxon>Anguilla</taxon>
    </lineage>
</organism>
<accession>A0A0E9VUD3</accession>
<sequence>MKCLFLFPVLYLYGFNRLAVFNAKPSVHPIHQMQFLV</sequence>
<evidence type="ECO:0000313" key="1">
    <source>
        <dbReference type="EMBL" id="JAH80930.1"/>
    </source>
</evidence>
<proteinExistence type="predicted"/>
<reference evidence="1" key="2">
    <citation type="journal article" date="2015" name="Fish Shellfish Immunol.">
        <title>Early steps in the European eel (Anguilla anguilla)-Vibrio vulnificus interaction in the gills: Role of the RtxA13 toxin.</title>
        <authorList>
            <person name="Callol A."/>
            <person name="Pajuelo D."/>
            <person name="Ebbesson L."/>
            <person name="Teles M."/>
            <person name="MacKenzie S."/>
            <person name="Amaro C."/>
        </authorList>
    </citation>
    <scope>NUCLEOTIDE SEQUENCE</scope>
</reference>
<reference evidence="1" key="1">
    <citation type="submission" date="2014-11" db="EMBL/GenBank/DDBJ databases">
        <authorList>
            <person name="Amaro Gonzalez C."/>
        </authorList>
    </citation>
    <scope>NUCLEOTIDE SEQUENCE</scope>
</reference>
<name>A0A0E9VUD3_ANGAN</name>
<dbReference type="AlphaFoldDB" id="A0A0E9VUD3"/>
<protein>
    <submittedName>
        <fullName evidence="1">Uncharacterized protein</fullName>
    </submittedName>
</protein>